<dbReference type="InterPro" id="IPR019700">
    <property type="entry name" value="Sigma-G_inhibitor_Gin"/>
</dbReference>
<dbReference type="Pfam" id="PF10764">
    <property type="entry name" value="Gin"/>
    <property type="match status" value="1"/>
</dbReference>
<accession>D7CII6</accession>
<dbReference type="STRING" id="643648.Slip_0044"/>
<dbReference type="EMBL" id="CP002048">
    <property type="protein sequence ID" value="ADI00851.1"/>
    <property type="molecule type" value="Genomic_DNA"/>
</dbReference>
<dbReference type="Proteomes" id="UP000000378">
    <property type="component" value="Chromosome"/>
</dbReference>
<protein>
    <submittedName>
        <fullName evidence="1">Sigma-G inhibitor, Gin</fullName>
    </submittedName>
</protein>
<dbReference type="eggNOG" id="ENOG5033GZR">
    <property type="taxonomic scope" value="Bacteria"/>
</dbReference>
<proteinExistence type="predicted"/>
<evidence type="ECO:0000313" key="1">
    <source>
        <dbReference type="EMBL" id="ADI00851.1"/>
    </source>
</evidence>
<dbReference type="RefSeq" id="WP_013174255.1">
    <property type="nucleotide sequence ID" value="NC_014220.1"/>
</dbReference>
<dbReference type="KEGG" id="slp:Slip_0044"/>
<reference evidence="1 2" key="2">
    <citation type="journal article" date="2010" name="Stand. Genomic Sci.">
        <title>Complete genome sequence of Syntrophothermus lipocalidus type strain (TGB-C1).</title>
        <authorList>
            <person name="Djao O.D."/>
            <person name="Zhang X."/>
            <person name="Lucas S."/>
            <person name="Lapidus A."/>
            <person name="Del Rio T.G."/>
            <person name="Nolan M."/>
            <person name="Tice H."/>
            <person name="Cheng J.F."/>
            <person name="Han C."/>
            <person name="Tapia R."/>
            <person name="Goodwin L."/>
            <person name="Pitluck S."/>
            <person name="Liolios K."/>
            <person name="Ivanova N."/>
            <person name="Mavromatis K."/>
            <person name="Mikhailova N."/>
            <person name="Ovchinnikova G."/>
            <person name="Pati A."/>
            <person name="Brambilla E."/>
            <person name="Chen A."/>
            <person name="Palaniappan K."/>
            <person name="Land M."/>
            <person name="Hauser L."/>
            <person name="Chang Y.J."/>
            <person name="Jeffries C.D."/>
            <person name="Rohde M."/>
            <person name="Sikorski J."/>
            <person name="Spring S."/>
            <person name="Goker M."/>
            <person name="Detter J.C."/>
            <person name="Woyke T."/>
            <person name="Bristow J."/>
            <person name="Eisen J.A."/>
            <person name="Markowitz V."/>
            <person name="Hugenholtz P."/>
            <person name="Kyrpides N.C."/>
            <person name="Klenk H.P."/>
        </authorList>
    </citation>
    <scope>NUCLEOTIDE SEQUENCE [LARGE SCALE GENOMIC DNA]</scope>
    <source>
        <strain evidence="2">DSM 12680 / TGB-C1</strain>
    </source>
</reference>
<organism evidence="1 2">
    <name type="scientific">Syntrophothermus lipocalidus (strain DSM 12680 / TGB-C1)</name>
    <dbReference type="NCBI Taxonomy" id="643648"/>
    <lineage>
        <taxon>Bacteria</taxon>
        <taxon>Bacillati</taxon>
        <taxon>Bacillota</taxon>
        <taxon>Clostridia</taxon>
        <taxon>Eubacteriales</taxon>
        <taxon>Syntrophomonadaceae</taxon>
        <taxon>Syntrophothermus</taxon>
    </lineage>
</organism>
<dbReference type="HOGENOM" id="CLU_187385_2_0_9"/>
<gene>
    <name evidence="1" type="ordered locus">Slip_0044</name>
</gene>
<reference evidence="2" key="1">
    <citation type="journal article" date="2010" name="Stand. Genomic Sci.">
        <title>Complete genome sequence of Syntrophothermus lipocalidus type strain (TGB-C1T).</title>
        <authorList>
            <consortium name="US DOE Joint Genome Institute (JGI-PGF)"/>
            <person name="Djao O."/>
            <person name="Zhang X."/>
            <person name="Lucas S."/>
            <person name="Lapidus A."/>
            <person name="Glavina Del Rio T."/>
            <person name="Nolan M."/>
            <person name="Tice H."/>
            <person name="Cheng J."/>
            <person name="Han C."/>
            <person name="Tapia R."/>
            <person name="Goodwin L."/>
            <person name="Pitluck S."/>
            <person name="Liolios K."/>
            <person name="Ivanova N."/>
            <person name="Mavromatis K."/>
            <person name="Mikhailova N."/>
            <person name="Ovchinnikova G."/>
            <person name="Pati A."/>
            <person name="Brambilla E."/>
            <person name="Chen A."/>
            <person name="Palaniappan K."/>
            <person name="Land M."/>
            <person name="Hauser L."/>
            <person name="Chang Y."/>
            <person name="Jeffries C."/>
            <person name="Rohde M."/>
            <person name="Sikorski J."/>
            <person name="Spring S."/>
            <person name="Goker M."/>
            <person name="Detter J."/>
            <person name="Woyke T."/>
            <person name="Bristow J."/>
            <person name="Eisen J."/>
            <person name="Markowitz V."/>
            <person name="Hugenholtz P."/>
            <person name="Kyrpides N."/>
            <person name="Klenk H."/>
        </authorList>
    </citation>
    <scope>NUCLEOTIDE SEQUENCE [LARGE SCALE GENOMIC DNA]</scope>
    <source>
        <strain evidence="2">DSM 12680 / TGB-C1</strain>
    </source>
</reference>
<dbReference type="AlphaFoldDB" id="D7CII6"/>
<dbReference type="OrthoDB" id="2083794at2"/>
<keyword evidence="2" id="KW-1185">Reference proteome</keyword>
<name>D7CII6_SYNLT</name>
<evidence type="ECO:0000313" key="2">
    <source>
        <dbReference type="Proteomes" id="UP000000378"/>
    </source>
</evidence>
<sequence>MQAKSVFAKNCARKGQVLPRCKLCDEVPEEGLRGGYLINGIFICRGCEAVIMRLQVGTPDYEEMLNRIKKLWE</sequence>